<sequence length="55" mass="5959">HKGIKQINTSLSRINRRSKLESSGVEWSGVRSGVFVTLATCVTATMSQDCRAPGH</sequence>
<accession>D4G7F3</accession>
<organism evidence="1">
    <name type="scientific">Drosophila melanogaster</name>
    <name type="common">Fruit fly</name>
    <dbReference type="NCBI Taxonomy" id="7227"/>
    <lineage>
        <taxon>Eukaryota</taxon>
        <taxon>Metazoa</taxon>
        <taxon>Ecdysozoa</taxon>
        <taxon>Arthropoda</taxon>
        <taxon>Hexapoda</taxon>
        <taxon>Insecta</taxon>
        <taxon>Pterygota</taxon>
        <taxon>Neoptera</taxon>
        <taxon>Endopterygota</taxon>
        <taxon>Diptera</taxon>
        <taxon>Brachycera</taxon>
        <taxon>Muscomorpha</taxon>
        <taxon>Ephydroidea</taxon>
        <taxon>Drosophilidae</taxon>
        <taxon>Drosophila</taxon>
        <taxon>Sophophora</taxon>
    </lineage>
</organism>
<protein>
    <submittedName>
        <fullName evidence="1">MIP19078p</fullName>
    </submittedName>
</protein>
<name>D4G7F3_DROME</name>
<evidence type="ECO:0000313" key="1">
    <source>
        <dbReference type="EMBL" id="ADE06711.1"/>
    </source>
</evidence>
<dbReference type="EMBL" id="BT122105">
    <property type="protein sequence ID" value="ADE06711.1"/>
    <property type="molecule type" value="mRNA"/>
</dbReference>
<feature type="non-terminal residue" evidence="1">
    <location>
        <position position="1"/>
    </location>
</feature>
<dbReference type="AlphaFoldDB" id="D4G7F3"/>
<reference evidence="1" key="1">
    <citation type="submission" date="2010-03" db="EMBL/GenBank/DDBJ databases">
        <authorList>
            <person name="Carlson J."/>
            <person name="Booth B."/>
            <person name="Frise E."/>
            <person name="Sandler J."/>
            <person name="Wan K."/>
            <person name="Yu C."/>
            <person name="Celniker S."/>
        </authorList>
    </citation>
    <scope>NUCLEOTIDE SEQUENCE</scope>
</reference>
<proteinExistence type="evidence at transcript level"/>